<dbReference type="EMBL" id="CAJNYU010001873">
    <property type="protein sequence ID" value="CAF3475422.1"/>
    <property type="molecule type" value="Genomic_DNA"/>
</dbReference>
<feature type="domain" description="VWFA" evidence="2">
    <location>
        <begin position="6"/>
        <end position="156"/>
    </location>
</feature>
<dbReference type="Gene3D" id="3.40.50.410">
    <property type="entry name" value="von Willebrand factor, type A domain"/>
    <property type="match status" value="1"/>
</dbReference>
<protein>
    <recommendedName>
        <fullName evidence="2">VWFA domain-containing protein</fullName>
    </recommendedName>
</protein>
<organism evidence="3 4">
    <name type="scientific">Rotaria socialis</name>
    <dbReference type="NCBI Taxonomy" id="392032"/>
    <lineage>
        <taxon>Eukaryota</taxon>
        <taxon>Metazoa</taxon>
        <taxon>Spiralia</taxon>
        <taxon>Gnathifera</taxon>
        <taxon>Rotifera</taxon>
        <taxon>Eurotatoria</taxon>
        <taxon>Bdelloidea</taxon>
        <taxon>Philodinida</taxon>
        <taxon>Philodinidae</taxon>
        <taxon>Rotaria</taxon>
    </lineage>
</organism>
<accession>A0A818FJE5</accession>
<evidence type="ECO:0000259" key="2">
    <source>
        <dbReference type="PROSITE" id="PS50234"/>
    </source>
</evidence>
<dbReference type="InterPro" id="IPR002035">
    <property type="entry name" value="VWF_A"/>
</dbReference>
<gene>
    <name evidence="3" type="ORF">FME351_LOCUS15131</name>
</gene>
<dbReference type="PROSITE" id="PS50234">
    <property type="entry name" value="VWFA"/>
    <property type="match status" value="1"/>
</dbReference>
<dbReference type="SMART" id="SM00327">
    <property type="entry name" value="VWA"/>
    <property type="match status" value="1"/>
</dbReference>
<evidence type="ECO:0000313" key="4">
    <source>
        <dbReference type="Proteomes" id="UP000663869"/>
    </source>
</evidence>
<evidence type="ECO:0000313" key="3">
    <source>
        <dbReference type="EMBL" id="CAF3475422.1"/>
    </source>
</evidence>
<comment type="caution">
    <text evidence="3">The sequence shown here is derived from an EMBL/GenBank/DDBJ whole genome shotgun (WGS) entry which is preliminary data.</text>
</comment>
<evidence type="ECO:0000256" key="1">
    <source>
        <dbReference type="SAM" id="MobiDB-lite"/>
    </source>
</evidence>
<feature type="compositionally biased region" description="Polar residues" evidence="1">
    <location>
        <begin position="429"/>
        <end position="447"/>
    </location>
</feature>
<feature type="region of interest" description="Disordered" evidence="1">
    <location>
        <begin position="400"/>
        <end position="447"/>
    </location>
</feature>
<feature type="region of interest" description="Disordered" evidence="1">
    <location>
        <begin position="478"/>
        <end position="502"/>
    </location>
</feature>
<dbReference type="Pfam" id="PF00092">
    <property type="entry name" value="VWA"/>
    <property type="match status" value="1"/>
</dbReference>
<sequence length="502" mass="57131">MPSNVMIVFCVDNTTLMESNVIKVHEMILNISKEFKDKNNLYICIITLDASSRQWFQLQSGFTNTMSDVERFLRNNKPDNIYSSGGIPVGDLLHNALYVNWPFNGDNQTFNKKLVVLITDGVPNGLFSKLVGEDPWAKSKKFREHKITLAVVGVGNGNFGCDVFYSELAKNTGCLFHFGQCIWRHLQSLGLQKKYQEDKYFHWNVRKLLALAFVPVVDVIKAFEFIADAFNDDDEDFIDYFEKTWIGEPKKRGVGRKNPLFTIDLWNVYDRESANLPRSNNSIEGWHNAFAKRVSIAHPTITKLTDKIRREQSKFEVDIAQIRQGQEPKPKKATYRKLDDRIKRLVDDYHNVHLVDYMNGLAANVSLNYCINKRLSTFTLIVLHSINYATNAEQNDIELTQSSNDSSNNEQALLTSPISNGESKRSLFNGGSTHTLSKPSNNSSGLSTIERLRLSGSPLRLLSSSSTYARTTSFLKSNMNNDHNMFQTSSVKHSKRNAPSWK</sequence>
<name>A0A818FJE5_9BILA</name>
<feature type="compositionally biased region" description="Polar residues" evidence="1">
    <location>
        <begin position="400"/>
        <end position="421"/>
    </location>
</feature>
<dbReference type="AlphaFoldDB" id="A0A818FJE5"/>
<proteinExistence type="predicted"/>
<dbReference type="SUPFAM" id="SSF53300">
    <property type="entry name" value="vWA-like"/>
    <property type="match status" value="1"/>
</dbReference>
<dbReference type="InterPro" id="IPR036465">
    <property type="entry name" value="vWFA_dom_sf"/>
</dbReference>
<dbReference type="CDD" id="cd00198">
    <property type="entry name" value="vWFA"/>
    <property type="match status" value="1"/>
</dbReference>
<reference evidence="3" key="1">
    <citation type="submission" date="2021-02" db="EMBL/GenBank/DDBJ databases">
        <authorList>
            <person name="Nowell W R."/>
        </authorList>
    </citation>
    <scope>NUCLEOTIDE SEQUENCE</scope>
</reference>
<feature type="compositionally biased region" description="Polar residues" evidence="1">
    <location>
        <begin position="478"/>
        <end position="491"/>
    </location>
</feature>
<dbReference type="Proteomes" id="UP000663869">
    <property type="component" value="Unassembled WGS sequence"/>
</dbReference>